<evidence type="ECO:0000313" key="1">
    <source>
        <dbReference type="EMBL" id="AEB13250.1"/>
    </source>
</evidence>
<dbReference type="AlphaFoldDB" id="F2NUF7"/>
<dbReference type="HOGENOM" id="CLU_1730614_0_0_12"/>
<sequence>MNFQNYKELLISSLSQTYKIDSFYLGEEYDIAGTFSKNDDGFEQKEACLVSFCNDENFVLSELQRLPEITLSGADGFSRNRRSVVLRVFVMQDVSFELVKKIRSFNFSRAKKGQFWSYAESQVVLVDFKNRCTYSNLAGEEKRKLFKFTEN</sequence>
<dbReference type="GeneID" id="302997515"/>
<protein>
    <submittedName>
        <fullName evidence="1">Uncharacterized protein</fullName>
    </submittedName>
</protein>
<reference evidence="1 2" key="1">
    <citation type="journal article" date="2011" name="Stand. Genomic Sci.">
        <title>Complete genome sequence of Treponema succinifaciens type strain (6091).</title>
        <authorList>
            <person name="Han C."/>
            <person name="Gronow S."/>
            <person name="Teshima H."/>
            <person name="Lapidus A."/>
            <person name="Nolan M."/>
            <person name="Lucas S."/>
            <person name="Hammon N."/>
            <person name="Deshpande S."/>
            <person name="Cheng J.F."/>
            <person name="Zeytun A."/>
            <person name="Tapia R."/>
            <person name="Goodwin L."/>
            <person name="Pitluck S."/>
            <person name="Liolios K."/>
            <person name="Pagani I."/>
            <person name="Ivanova N."/>
            <person name="Mavromatis K."/>
            <person name="Mikhailova N."/>
            <person name="Huntemann M."/>
            <person name="Pati A."/>
            <person name="Chen A."/>
            <person name="Palaniappan K."/>
            <person name="Land M."/>
            <person name="Hauser L."/>
            <person name="Brambilla E.M."/>
            <person name="Rohde M."/>
            <person name="Goker M."/>
            <person name="Woyke T."/>
            <person name="Bristow J."/>
            <person name="Eisen J.A."/>
            <person name="Markowitz V."/>
            <person name="Hugenholtz P."/>
            <person name="Kyrpides N.C."/>
            <person name="Klenk H.P."/>
            <person name="Detter J.C."/>
        </authorList>
    </citation>
    <scope>NUCLEOTIDE SEQUENCE [LARGE SCALE GENOMIC DNA]</scope>
    <source>
        <strain evidence="2">ATCC 33096 / DSM 2489 / 6091</strain>
    </source>
</reference>
<dbReference type="KEGG" id="tsu:Tresu_0291"/>
<dbReference type="STRING" id="869209.Tresu_0291"/>
<dbReference type="RefSeq" id="WP_013700559.1">
    <property type="nucleotide sequence ID" value="NC_015385.1"/>
</dbReference>
<proteinExistence type="predicted"/>
<accession>F2NUF7</accession>
<organism evidence="1 2">
    <name type="scientific">Treponema succinifaciens (strain ATCC 33096 / DSM 2489 / 6091)</name>
    <dbReference type="NCBI Taxonomy" id="869209"/>
    <lineage>
        <taxon>Bacteria</taxon>
        <taxon>Pseudomonadati</taxon>
        <taxon>Spirochaetota</taxon>
        <taxon>Spirochaetia</taxon>
        <taxon>Spirochaetales</taxon>
        <taxon>Treponemataceae</taxon>
        <taxon>Treponema</taxon>
    </lineage>
</organism>
<name>F2NUF7_TRES6</name>
<keyword evidence="2" id="KW-1185">Reference proteome</keyword>
<gene>
    <name evidence="1" type="ordered locus">Tresu_0291</name>
</gene>
<dbReference type="EMBL" id="CP002631">
    <property type="protein sequence ID" value="AEB13250.1"/>
    <property type="molecule type" value="Genomic_DNA"/>
</dbReference>
<reference evidence="2" key="2">
    <citation type="submission" date="2011-04" db="EMBL/GenBank/DDBJ databases">
        <title>The complete genome of chromosome of Treponema succinifaciens DSM 2489.</title>
        <authorList>
            <person name="Lucas S."/>
            <person name="Copeland A."/>
            <person name="Lapidus A."/>
            <person name="Bruce D."/>
            <person name="Goodwin L."/>
            <person name="Pitluck S."/>
            <person name="Peters L."/>
            <person name="Kyrpides N."/>
            <person name="Mavromatis K."/>
            <person name="Ivanova N."/>
            <person name="Ovchinnikova G."/>
            <person name="Teshima H."/>
            <person name="Detter J.C."/>
            <person name="Tapia R."/>
            <person name="Han C."/>
            <person name="Land M."/>
            <person name="Hauser L."/>
            <person name="Markowitz V."/>
            <person name="Cheng J.-F."/>
            <person name="Hugenholtz P."/>
            <person name="Woyke T."/>
            <person name="Wu D."/>
            <person name="Gronow S."/>
            <person name="Wellnitz S."/>
            <person name="Brambilla E."/>
            <person name="Klenk H.-P."/>
            <person name="Eisen J.A."/>
        </authorList>
    </citation>
    <scope>NUCLEOTIDE SEQUENCE [LARGE SCALE GENOMIC DNA]</scope>
    <source>
        <strain evidence="2">ATCC 33096 / DSM 2489 / 6091</strain>
    </source>
</reference>
<dbReference type="Proteomes" id="UP000006852">
    <property type="component" value="Chromosome"/>
</dbReference>
<evidence type="ECO:0000313" key="2">
    <source>
        <dbReference type="Proteomes" id="UP000006852"/>
    </source>
</evidence>